<gene>
    <name evidence="1" type="ORF">I7I53_08379</name>
</gene>
<dbReference type="Proteomes" id="UP000663419">
    <property type="component" value="Chromosome 2"/>
</dbReference>
<evidence type="ECO:0000313" key="2">
    <source>
        <dbReference type="Proteomes" id="UP000663419"/>
    </source>
</evidence>
<name>A0A8A1LFL9_AJEC8</name>
<dbReference type="VEuPathDB" id="FungiDB:I7I53_08379"/>
<sequence length="67" mass="7818">MLLFFEKKIKIKIKIKIAWQLIPPVPTSIQYRRPAIYSNIPSILDRSWSIVIHPTALLTQLLRGYDA</sequence>
<organism evidence="1 2">
    <name type="scientific">Ajellomyces capsulatus (strain H88)</name>
    <name type="common">Darling's disease fungus</name>
    <name type="synonym">Histoplasma capsulatum</name>
    <dbReference type="NCBI Taxonomy" id="544711"/>
    <lineage>
        <taxon>Eukaryota</taxon>
        <taxon>Fungi</taxon>
        <taxon>Dikarya</taxon>
        <taxon>Ascomycota</taxon>
        <taxon>Pezizomycotina</taxon>
        <taxon>Eurotiomycetes</taxon>
        <taxon>Eurotiomycetidae</taxon>
        <taxon>Onygenales</taxon>
        <taxon>Ajellomycetaceae</taxon>
        <taxon>Histoplasma</taxon>
    </lineage>
</organism>
<evidence type="ECO:0000313" key="1">
    <source>
        <dbReference type="EMBL" id="QSS52666.1"/>
    </source>
</evidence>
<dbReference type="EMBL" id="CP069103">
    <property type="protein sequence ID" value="QSS52666.1"/>
    <property type="molecule type" value="Genomic_DNA"/>
</dbReference>
<dbReference type="AlphaFoldDB" id="A0A8A1LFL9"/>
<accession>A0A8A1LFL9</accession>
<reference evidence="1" key="1">
    <citation type="submission" date="2021-01" db="EMBL/GenBank/DDBJ databases">
        <title>Chromosome-level genome assembly of a human fungal pathogen reveals clustering of transcriptionally co-regulated genes.</title>
        <authorList>
            <person name="Voorhies M."/>
            <person name="Cohen S."/>
            <person name="Shea T.P."/>
            <person name="Petrus S."/>
            <person name="Munoz J.F."/>
            <person name="Poplawski S."/>
            <person name="Goldman W.E."/>
            <person name="Michael T."/>
            <person name="Cuomo C.A."/>
            <person name="Sil A."/>
            <person name="Beyhan S."/>
        </authorList>
    </citation>
    <scope>NUCLEOTIDE SEQUENCE</scope>
    <source>
        <strain evidence="1">H88</strain>
    </source>
</reference>
<protein>
    <submittedName>
        <fullName evidence="1">Uncharacterized protein</fullName>
    </submittedName>
</protein>
<proteinExistence type="predicted"/>